<dbReference type="PANTHER" id="PTHR30371:SF0">
    <property type="entry name" value="SEC-INDEPENDENT PROTEIN TRANSLOCASE PROTEIN TATC, CHLOROPLASTIC-RELATED"/>
    <property type="match status" value="1"/>
</dbReference>
<dbReference type="RefSeq" id="WP_007391213.1">
    <property type="nucleotide sequence ID" value="NZ_ADGP01000020.1"/>
</dbReference>
<evidence type="ECO:0000256" key="4">
    <source>
        <dbReference type="ARBA" id="ARBA00023136"/>
    </source>
</evidence>
<gene>
    <name evidence="5 6" type="primary">tatC</name>
    <name evidence="6" type="ORF">HMPREF1039_0295</name>
</gene>
<comment type="caution">
    <text evidence="6">The sequence shown here is derived from an EMBL/GenBank/DDBJ whole genome shotgun (WGS) entry which is preliminary data.</text>
</comment>
<evidence type="ECO:0000256" key="5">
    <source>
        <dbReference type="HAMAP-Rule" id="MF_00902"/>
    </source>
</evidence>
<organism evidence="6 7">
    <name type="scientific">Megasphaera lornae</name>
    <dbReference type="NCBI Taxonomy" id="1000568"/>
    <lineage>
        <taxon>Bacteria</taxon>
        <taxon>Bacillati</taxon>
        <taxon>Bacillota</taxon>
        <taxon>Negativicutes</taxon>
        <taxon>Veillonellales</taxon>
        <taxon>Veillonellaceae</taxon>
        <taxon>Megasphaera</taxon>
    </lineage>
</organism>
<sequence length="236" mass="25862">MTANNEEKCMPVSGHLQELRRRLAVSAAVIAGGAVAAYGYMGDLLHILAAPVGELYFFSPTEVFFTYLELAVIVSVIGTLPFLIYQVWAFFAPALTPPVRRIAKRLLPFSVLLFYSGLAFAYVLVLPTAVRFLLSFSGSSVQSMLSLSAYISFVISFVLPFGLAFELPLVILLLAAMGIVTEQGLCKKRRYMIVGAFIFGGVVSPTTDMFTQTMIAVPMILLYEISIFSVRILFGK</sequence>
<feature type="transmembrane region" description="Helical" evidence="5">
    <location>
        <begin position="191"/>
        <end position="207"/>
    </location>
</feature>
<dbReference type="Proteomes" id="UP000004018">
    <property type="component" value="Unassembled WGS sequence"/>
</dbReference>
<dbReference type="EMBL" id="AFIJ01000032">
    <property type="protein sequence ID" value="EGL39841.1"/>
    <property type="molecule type" value="Genomic_DNA"/>
</dbReference>
<proteinExistence type="inferred from homology"/>
<feature type="transmembrane region" description="Helical" evidence="5">
    <location>
        <begin position="213"/>
        <end position="234"/>
    </location>
</feature>
<keyword evidence="7" id="KW-1185">Reference proteome</keyword>
<comment type="function">
    <text evidence="5">Part of the twin-arginine translocation (Tat) system that transports large folded proteins containing a characteristic twin-arginine motif in their signal peptide across membranes.</text>
</comment>
<keyword evidence="3 5" id="KW-1133">Transmembrane helix</keyword>
<dbReference type="PRINTS" id="PR01840">
    <property type="entry name" value="TATCFAMILY"/>
</dbReference>
<feature type="transmembrane region" description="Helical" evidence="5">
    <location>
        <begin position="64"/>
        <end position="85"/>
    </location>
</feature>
<dbReference type="NCBIfam" id="TIGR00945">
    <property type="entry name" value="tatC"/>
    <property type="match status" value="1"/>
</dbReference>
<comment type="similarity">
    <text evidence="5">Belongs to the TatC family.</text>
</comment>
<dbReference type="HAMAP" id="MF_00902">
    <property type="entry name" value="TatC"/>
    <property type="match status" value="1"/>
</dbReference>
<feature type="transmembrane region" description="Helical" evidence="5">
    <location>
        <begin position="150"/>
        <end position="179"/>
    </location>
</feature>
<name>A0ABN0D0R0_9FIRM</name>
<keyword evidence="5" id="KW-0653">Protein transport</keyword>
<comment type="subunit">
    <text evidence="5">Forms a complex with TatA.</text>
</comment>
<evidence type="ECO:0000256" key="1">
    <source>
        <dbReference type="ARBA" id="ARBA00004141"/>
    </source>
</evidence>
<dbReference type="InterPro" id="IPR002033">
    <property type="entry name" value="TatC"/>
</dbReference>
<keyword evidence="5" id="KW-0813">Transport</keyword>
<evidence type="ECO:0000256" key="2">
    <source>
        <dbReference type="ARBA" id="ARBA00022692"/>
    </source>
</evidence>
<evidence type="ECO:0000313" key="6">
    <source>
        <dbReference type="EMBL" id="EGL39841.1"/>
    </source>
</evidence>
<feature type="transmembrane region" description="Helical" evidence="5">
    <location>
        <begin position="23"/>
        <end position="41"/>
    </location>
</feature>
<evidence type="ECO:0000256" key="3">
    <source>
        <dbReference type="ARBA" id="ARBA00022989"/>
    </source>
</evidence>
<evidence type="ECO:0000313" key="7">
    <source>
        <dbReference type="Proteomes" id="UP000004018"/>
    </source>
</evidence>
<accession>A0ABN0D0R0</accession>
<keyword evidence="5" id="KW-0811">Translocation</keyword>
<feature type="transmembrane region" description="Helical" evidence="5">
    <location>
        <begin position="106"/>
        <end position="130"/>
    </location>
</feature>
<keyword evidence="4 5" id="KW-0472">Membrane</keyword>
<protein>
    <recommendedName>
        <fullName evidence="5">Sec-independent protein translocase protein TatC</fullName>
    </recommendedName>
</protein>
<keyword evidence="5" id="KW-1003">Cell membrane</keyword>
<comment type="subcellular location">
    <subcellularLocation>
        <location evidence="5">Cell membrane</location>
        <topology evidence="5">Multi-pass membrane protein</topology>
    </subcellularLocation>
    <subcellularLocation>
        <location evidence="1">Membrane</location>
        <topology evidence="1">Multi-pass membrane protein</topology>
    </subcellularLocation>
</comment>
<dbReference type="Pfam" id="PF00902">
    <property type="entry name" value="TatC"/>
    <property type="match status" value="1"/>
</dbReference>
<keyword evidence="2 5" id="KW-0812">Transmembrane</keyword>
<reference evidence="6 7" key="1">
    <citation type="submission" date="2011-04" db="EMBL/GenBank/DDBJ databases">
        <authorList>
            <person name="Harkins D.M."/>
            <person name="Madupu R."/>
            <person name="Durkin A.S."/>
            <person name="Torralba M."/>
            <person name="Methe B."/>
            <person name="Sutton G.G."/>
            <person name="Nelson K.E."/>
        </authorList>
    </citation>
    <scope>NUCLEOTIDE SEQUENCE [LARGE SCALE GENOMIC DNA]</scope>
    <source>
        <strain evidence="6 7">UPII 199-6</strain>
    </source>
</reference>
<dbReference type="PANTHER" id="PTHR30371">
    <property type="entry name" value="SEC-INDEPENDENT PROTEIN TRANSLOCASE PROTEIN TATC"/>
    <property type="match status" value="1"/>
</dbReference>